<dbReference type="EMBL" id="JACVEL010000011">
    <property type="protein sequence ID" value="MBC9813568.1"/>
    <property type="molecule type" value="Genomic_DNA"/>
</dbReference>
<evidence type="ECO:0000313" key="2">
    <source>
        <dbReference type="Proteomes" id="UP000652681"/>
    </source>
</evidence>
<dbReference type="Proteomes" id="UP000652681">
    <property type="component" value="Unassembled WGS sequence"/>
</dbReference>
<dbReference type="RefSeq" id="WP_216714631.1">
    <property type="nucleotide sequence ID" value="NZ_JACVEL010000011.1"/>
</dbReference>
<accession>A0A8J6U0R4</accession>
<gene>
    <name evidence="1" type="ORF">H9Y05_13915</name>
</gene>
<reference evidence="1" key="1">
    <citation type="submission" date="2020-09" db="EMBL/GenBank/DDBJ databases">
        <title>Taishania pollutisoli gen. nov., sp. nov., Isolated from Tetrabromobisphenol A-Contaminated Soil.</title>
        <authorList>
            <person name="Chen Q."/>
        </authorList>
    </citation>
    <scope>NUCLEOTIDE SEQUENCE</scope>
    <source>
        <strain evidence="1">CZZ-1</strain>
    </source>
</reference>
<name>A0A8J6U0R4_9FLAO</name>
<comment type="caution">
    <text evidence="1">The sequence shown here is derived from an EMBL/GenBank/DDBJ whole genome shotgun (WGS) entry which is preliminary data.</text>
</comment>
<proteinExistence type="predicted"/>
<organism evidence="1 2">
    <name type="scientific">Taishania pollutisoli</name>
    <dbReference type="NCBI Taxonomy" id="2766479"/>
    <lineage>
        <taxon>Bacteria</taxon>
        <taxon>Pseudomonadati</taxon>
        <taxon>Bacteroidota</taxon>
        <taxon>Flavobacteriia</taxon>
        <taxon>Flavobacteriales</taxon>
        <taxon>Crocinitomicaceae</taxon>
        <taxon>Taishania</taxon>
    </lineage>
</organism>
<sequence length="522" mass="59782">MNKRVNKILLLIWIAGWTSVSVSQQNNLPLNHFYKDRLYHATSKMPGYTGNSFFPATESDYDLHFKIRDTSRQYYTVTEHLFKKHFLEFKGKNYYLTISPVFDFSLGKDLADTASRRLFQNTRGFHIEGDLFHNFSFSTSFYENQSRNPVYQSMYFNAIGESYVNQGDSSYYTQNAVVPGLGRTKPFKMDGYDYAFAMGDIIYRPFKVLTLSAGNTRKFIGDGYRSLLLSDNSFSAPFFQANYRFLPRWEFVYLRSRLMNLLRRPASTTVESYYDPKVMAVNYISFKATKNLTLSLFEGTIYSKGDSIVSKRASPWMYNPIPLVGAFVTDASEANSVVGLNIGYTVIPAIRLYAQGAWNSRHHGWGAQLGMRVMEPWKVKNLFVQVEGNYASENLYRSTNPRLNYSHFNLPLAAIKGEGFTEIVVRANYEIKRAYVDLKTVFYRLNNYSPTSLLSLYDAGTRTNGTILHTAVEAGYRFNKKMNFSVFVNYLFRTENTGGGSQLTHVVGIGMKTGLINSYTDF</sequence>
<evidence type="ECO:0000313" key="1">
    <source>
        <dbReference type="EMBL" id="MBC9813568.1"/>
    </source>
</evidence>
<protein>
    <submittedName>
        <fullName evidence="1">Uncharacterized protein</fullName>
    </submittedName>
</protein>
<dbReference type="AlphaFoldDB" id="A0A8J6U0R4"/>
<keyword evidence="2" id="KW-1185">Reference proteome</keyword>